<proteinExistence type="predicted"/>
<gene>
    <name evidence="1" type="ORF">SLS62_006386</name>
</gene>
<sequence length="356" mass="39668">MESLPVELKAIVAGFSPDPQSLVNLALSCKTFYSIIRRDEDRVRGNICHRKFGSEFLPLAIAVLESGQLLGPRRIYGELRQLVPDATVENVVKFIDLHFPDEYPARLALNHKDCMALFRFDGIVDTYATAIAEEAVQKTPGGGTSFMGITETETTRIRKSLYLTELDRNLFLPDYNSPGALVGHNNTAYEPAWQHLLTKFAPWELQQLPCTKVLLAQYVQKVMASDAANQKQKQPHNNAINNIFLRAFVGNEGLAALSAMEGLANGDTNLDATAVLAKYPELESGLRDGWLHTMLQNFVDEDMFGQSSTLCFSCDFHAAEWGWAFWDRARLNIIARGTLPIAEQMLSVGNVQVTTR</sequence>
<name>A0AAN9UNB4_9PEZI</name>
<protein>
    <recommendedName>
        <fullName evidence="3">F-box domain-containing protein</fullName>
    </recommendedName>
</protein>
<evidence type="ECO:0000313" key="1">
    <source>
        <dbReference type="EMBL" id="KAK7751725.1"/>
    </source>
</evidence>
<evidence type="ECO:0008006" key="3">
    <source>
        <dbReference type="Google" id="ProtNLM"/>
    </source>
</evidence>
<reference evidence="1 2" key="1">
    <citation type="submission" date="2024-02" db="EMBL/GenBank/DDBJ databases">
        <title>De novo assembly and annotation of 12 fungi associated with fruit tree decline syndrome in Ontario, Canada.</title>
        <authorList>
            <person name="Sulman M."/>
            <person name="Ellouze W."/>
            <person name="Ilyukhin E."/>
        </authorList>
    </citation>
    <scope>NUCLEOTIDE SEQUENCE [LARGE SCALE GENOMIC DNA]</scope>
    <source>
        <strain evidence="1 2">M11/M66-122</strain>
    </source>
</reference>
<dbReference type="EMBL" id="JAKJXP020000046">
    <property type="protein sequence ID" value="KAK7751725.1"/>
    <property type="molecule type" value="Genomic_DNA"/>
</dbReference>
<keyword evidence="2" id="KW-1185">Reference proteome</keyword>
<accession>A0AAN9UNB4</accession>
<dbReference type="Proteomes" id="UP001320420">
    <property type="component" value="Unassembled WGS sequence"/>
</dbReference>
<dbReference type="AlphaFoldDB" id="A0AAN9UNB4"/>
<evidence type="ECO:0000313" key="2">
    <source>
        <dbReference type="Proteomes" id="UP001320420"/>
    </source>
</evidence>
<organism evidence="1 2">
    <name type="scientific">Diatrype stigma</name>
    <dbReference type="NCBI Taxonomy" id="117547"/>
    <lineage>
        <taxon>Eukaryota</taxon>
        <taxon>Fungi</taxon>
        <taxon>Dikarya</taxon>
        <taxon>Ascomycota</taxon>
        <taxon>Pezizomycotina</taxon>
        <taxon>Sordariomycetes</taxon>
        <taxon>Xylariomycetidae</taxon>
        <taxon>Xylariales</taxon>
        <taxon>Diatrypaceae</taxon>
        <taxon>Diatrype</taxon>
    </lineage>
</organism>
<comment type="caution">
    <text evidence="1">The sequence shown here is derived from an EMBL/GenBank/DDBJ whole genome shotgun (WGS) entry which is preliminary data.</text>
</comment>